<evidence type="ECO:0000259" key="2">
    <source>
        <dbReference type="Pfam" id="PF01645"/>
    </source>
</evidence>
<dbReference type="GO" id="GO:0015930">
    <property type="term" value="F:glutamate synthase activity"/>
    <property type="evidence" value="ECO:0007669"/>
    <property type="project" value="InterPro"/>
</dbReference>
<evidence type="ECO:0000256" key="1">
    <source>
        <dbReference type="ARBA" id="ARBA00009716"/>
    </source>
</evidence>
<sequence>HPEIKNPADILDMIATVRNATGKPTGFKAVIGAYGWLETLFAEINHRGIESAPDFITIDSADGGTGAAPQPLMDSVGLPLRESLPLVVNMLEKHGLRDRIKIIASGKLIVPSKVAWALALGADFVVSARGHMFALGCIQAMQCNKDTCPTGITTHNERLQRGLNVADKAQRVANYNKYIHYGAGLIAHSCGVTSARELRREHVRIVQESGLSEPLDKIYENYK</sequence>
<feature type="non-terminal residue" evidence="3">
    <location>
        <position position="1"/>
    </location>
</feature>
<comment type="caution">
    <text evidence="3">The sequence shown here is derived from an EMBL/GenBank/DDBJ whole genome shotgun (WGS) entry which is preliminary data.</text>
</comment>
<dbReference type="InterPro" id="IPR002932">
    <property type="entry name" value="Glu_synthdom"/>
</dbReference>
<dbReference type="EMBL" id="LAZR01064443">
    <property type="protein sequence ID" value="KKK57510.1"/>
    <property type="molecule type" value="Genomic_DNA"/>
</dbReference>
<dbReference type="CDD" id="cd02808">
    <property type="entry name" value="GltS_FMN"/>
    <property type="match status" value="1"/>
</dbReference>
<dbReference type="InterPro" id="IPR013785">
    <property type="entry name" value="Aldolase_TIM"/>
</dbReference>
<dbReference type="Pfam" id="PF01645">
    <property type="entry name" value="Glu_synthase"/>
    <property type="match status" value="1"/>
</dbReference>
<dbReference type="GO" id="GO:0006537">
    <property type="term" value="P:glutamate biosynthetic process"/>
    <property type="evidence" value="ECO:0007669"/>
    <property type="project" value="InterPro"/>
</dbReference>
<proteinExistence type="inferred from homology"/>
<dbReference type="Gene3D" id="3.20.20.70">
    <property type="entry name" value="Aldolase class I"/>
    <property type="match status" value="1"/>
</dbReference>
<accession>A0A0F8X964</accession>
<protein>
    <recommendedName>
        <fullName evidence="2">Glutamate synthase domain-containing protein</fullName>
    </recommendedName>
</protein>
<gene>
    <name evidence="3" type="ORF">LCGC14_3053730</name>
</gene>
<dbReference type="PANTHER" id="PTHR43819:SF1">
    <property type="entry name" value="ARCHAEAL-TYPE GLUTAMATE SYNTHASE [NADPH]"/>
    <property type="match status" value="1"/>
</dbReference>
<organism evidence="3">
    <name type="scientific">marine sediment metagenome</name>
    <dbReference type="NCBI Taxonomy" id="412755"/>
    <lineage>
        <taxon>unclassified sequences</taxon>
        <taxon>metagenomes</taxon>
        <taxon>ecological metagenomes</taxon>
    </lineage>
</organism>
<dbReference type="PANTHER" id="PTHR43819">
    <property type="entry name" value="ARCHAEAL-TYPE GLUTAMATE SYNTHASE [NADPH]"/>
    <property type="match status" value="1"/>
</dbReference>
<comment type="similarity">
    <text evidence="1">Belongs to the glutamate synthase family.</text>
</comment>
<reference evidence="3" key="1">
    <citation type="journal article" date="2015" name="Nature">
        <title>Complex archaea that bridge the gap between prokaryotes and eukaryotes.</title>
        <authorList>
            <person name="Spang A."/>
            <person name="Saw J.H."/>
            <person name="Jorgensen S.L."/>
            <person name="Zaremba-Niedzwiedzka K."/>
            <person name="Martijn J."/>
            <person name="Lind A.E."/>
            <person name="van Eijk R."/>
            <person name="Schleper C."/>
            <person name="Guy L."/>
            <person name="Ettema T.J."/>
        </authorList>
    </citation>
    <scope>NUCLEOTIDE SEQUENCE</scope>
</reference>
<dbReference type="AlphaFoldDB" id="A0A0F8X964"/>
<evidence type="ECO:0000313" key="3">
    <source>
        <dbReference type="EMBL" id="KKK57510.1"/>
    </source>
</evidence>
<name>A0A0F8X964_9ZZZZ</name>
<feature type="domain" description="Glutamate synthase" evidence="2">
    <location>
        <begin position="1"/>
        <end position="184"/>
    </location>
</feature>
<dbReference type="SUPFAM" id="SSF51395">
    <property type="entry name" value="FMN-linked oxidoreductases"/>
    <property type="match status" value="1"/>
</dbReference>